<gene>
    <name evidence="9" type="primary">argS</name>
    <name evidence="13" type="ORF">HUW48_20925</name>
</gene>
<dbReference type="Pfam" id="PF03485">
    <property type="entry name" value="Arg_tRNA_synt_N"/>
    <property type="match status" value="1"/>
</dbReference>
<keyword evidence="7 9" id="KW-0030">Aminoacyl-tRNA synthetase</keyword>
<dbReference type="SUPFAM" id="SSF47323">
    <property type="entry name" value="Anticodon-binding domain of a subclass of class I aminoacyl-tRNA synthetases"/>
    <property type="match status" value="1"/>
</dbReference>
<dbReference type="Gene3D" id="1.10.730.10">
    <property type="entry name" value="Isoleucyl-tRNA Synthetase, Domain 1"/>
    <property type="match status" value="1"/>
</dbReference>
<evidence type="ECO:0000256" key="7">
    <source>
        <dbReference type="ARBA" id="ARBA00023146"/>
    </source>
</evidence>
<dbReference type="InterPro" id="IPR001278">
    <property type="entry name" value="Arg-tRNA-ligase"/>
</dbReference>
<keyword evidence="14" id="KW-1185">Reference proteome</keyword>
<name>A0A7L7LBZ6_9BACT</name>
<dbReference type="FunFam" id="1.10.730.10:FF:000006">
    <property type="entry name" value="Arginyl-tRNA synthetase 2, mitochondrial"/>
    <property type="match status" value="1"/>
</dbReference>
<dbReference type="EC" id="6.1.1.19" evidence="9"/>
<evidence type="ECO:0000313" key="14">
    <source>
        <dbReference type="Proteomes" id="UP000514509"/>
    </source>
</evidence>
<dbReference type="NCBIfam" id="TIGR00456">
    <property type="entry name" value="argS"/>
    <property type="match status" value="1"/>
</dbReference>
<feature type="short sequence motif" description="'HIGH' region" evidence="9">
    <location>
        <begin position="124"/>
        <end position="134"/>
    </location>
</feature>
<proteinExistence type="inferred from homology"/>
<dbReference type="RefSeq" id="WP_182412789.1">
    <property type="nucleotide sequence ID" value="NZ_CP055153.1"/>
</dbReference>
<reference evidence="13 14" key="1">
    <citation type="submission" date="2020-06" db="EMBL/GenBank/DDBJ databases">
        <authorList>
            <person name="Hwang Y.J."/>
        </authorList>
    </citation>
    <scope>NUCLEOTIDE SEQUENCE [LARGE SCALE GENOMIC DNA]</scope>
    <source>
        <strain evidence="13 14">KUDC8001</strain>
    </source>
</reference>
<dbReference type="SUPFAM" id="SSF55190">
    <property type="entry name" value="Arginyl-tRNA synthetase (ArgRS), N-terminal 'additional' domain"/>
    <property type="match status" value="1"/>
</dbReference>
<comment type="subcellular location">
    <subcellularLocation>
        <location evidence="9">Cytoplasm</location>
    </subcellularLocation>
</comment>
<evidence type="ECO:0000256" key="3">
    <source>
        <dbReference type="ARBA" id="ARBA00022598"/>
    </source>
</evidence>
<evidence type="ECO:0000259" key="11">
    <source>
        <dbReference type="SMART" id="SM00836"/>
    </source>
</evidence>
<evidence type="ECO:0000256" key="6">
    <source>
        <dbReference type="ARBA" id="ARBA00022917"/>
    </source>
</evidence>
<reference evidence="13 14" key="2">
    <citation type="submission" date="2020-08" db="EMBL/GenBank/DDBJ databases">
        <title>Adhaeribacter dokdonensis sp. nov., isolated from the rhizosphere of Elymus tsukushiensis, a plant native to the Dokdo Islands, Republic of Korea.</title>
        <authorList>
            <person name="Ghim S.Y."/>
        </authorList>
    </citation>
    <scope>NUCLEOTIDE SEQUENCE [LARGE SCALE GENOMIC DNA]</scope>
    <source>
        <strain evidence="13 14">KUDC8001</strain>
    </source>
</reference>
<organism evidence="13 14">
    <name type="scientific">Adhaeribacter radiodurans</name>
    <dbReference type="NCBI Taxonomy" id="2745197"/>
    <lineage>
        <taxon>Bacteria</taxon>
        <taxon>Pseudomonadati</taxon>
        <taxon>Bacteroidota</taxon>
        <taxon>Cytophagia</taxon>
        <taxon>Cytophagales</taxon>
        <taxon>Hymenobacteraceae</taxon>
        <taxon>Adhaeribacter</taxon>
    </lineage>
</organism>
<dbReference type="EMBL" id="CP055153">
    <property type="protein sequence ID" value="QMU30341.1"/>
    <property type="molecule type" value="Genomic_DNA"/>
</dbReference>
<feature type="domain" description="Arginyl tRNA synthetase N-terminal" evidence="12">
    <location>
        <begin position="6"/>
        <end position="89"/>
    </location>
</feature>
<evidence type="ECO:0000256" key="8">
    <source>
        <dbReference type="ARBA" id="ARBA00049339"/>
    </source>
</evidence>
<dbReference type="InterPro" id="IPR009080">
    <property type="entry name" value="tRNAsynth_Ia_anticodon-bd"/>
</dbReference>
<evidence type="ECO:0000256" key="1">
    <source>
        <dbReference type="ARBA" id="ARBA00005594"/>
    </source>
</evidence>
<dbReference type="GO" id="GO:0006420">
    <property type="term" value="P:arginyl-tRNA aminoacylation"/>
    <property type="evidence" value="ECO:0007669"/>
    <property type="project" value="UniProtKB-UniRule"/>
</dbReference>
<dbReference type="GO" id="GO:0005524">
    <property type="term" value="F:ATP binding"/>
    <property type="evidence" value="ECO:0007669"/>
    <property type="project" value="UniProtKB-UniRule"/>
</dbReference>
<dbReference type="Gene3D" id="3.30.1360.70">
    <property type="entry name" value="Arginyl tRNA synthetase N-terminal domain"/>
    <property type="match status" value="1"/>
</dbReference>
<dbReference type="HAMAP" id="MF_00123">
    <property type="entry name" value="Arg_tRNA_synth"/>
    <property type="match status" value="1"/>
</dbReference>
<evidence type="ECO:0000256" key="10">
    <source>
        <dbReference type="RuleBase" id="RU363038"/>
    </source>
</evidence>
<sequence>MVELEQSIKQNISQALQNVYNLAVAPEAISLQPTRKEFAGTFTFVTFPFTKSIGKTPDIIGVELGKYLKDNTAEVYSYNVVKGFLNLEIDDTIWAEVFRQLATDADFGYAKDKKSKVVVEYSSPNTNKPLHLGHLRNNFLGYSVAEILKANGHEVVKVNLVNDRGIHICKSMLAYQLYGQGETPQSSGMKGDHLAGKYYVLFDKAYKSEIDELVSCGMEAEVAKKEAPLMKRAQEMLQKWEQGDDEVIQLWQQMNGWVYEGFSETYQNIGVDFDKFYYESQTYLLGKSSVDEGLAKGVFFKKEDGSVWVDLTAEGLDEKLVLRADGTSVYITQDLGTAELKYQDFSYDLSIYVIADEQNYHMQVLQAILKKLERPYANGIYHLSYGMVDLPSGRMKSREGTVVDADELVEEMVETAHKQTDELGKIEGFTEAEAQQLYHTLAMGALKYFLLKVDPKKRMLFNPEESISFIGNTGPFIQYTHARIAAILRKAAELNIPTNEAAYAGVKAFHETERDVITQLAAFPNVVQEAANLYAPSVIGQYAYELAKAYNRFYTEVSIFQETDPVVLSFRVTLSKMVAQNIKRGMRLLGIEVPERM</sequence>
<comment type="catalytic activity">
    <reaction evidence="8 9">
        <text>tRNA(Arg) + L-arginine + ATP = L-arginyl-tRNA(Arg) + AMP + diphosphate</text>
        <dbReference type="Rhea" id="RHEA:20301"/>
        <dbReference type="Rhea" id="RHEA-COMP:9658"/>
        <dbReference type="Rhea" id="RHEA-COMP:9673"/>
        <dbReference type="ChEBI" id="CHEBI:30616"/>
        <dbReference type="ChEBI" id="CHEBI:32682"/>
        <dbReference type="ChEBI" id="CHEBI:33019"/>
        <dbReference type="ChEBI" id="CHEBI:78442"/>
        <dbReference type="ChEBI" id="CHEBI:78513"/>
        <dbReference type="ChEBI" id="CHEBI:456215"/>
        <dbReference type="EC" id="6.1.1.19"/>
    </reaction>
</comment>
<keyword evidence="5 9" id="KW-0067">ATP-binding</keyword>
<comment type="similarity">
    <text evidence="1 9 10">Belongs to the class-I aminoacyl-tRNA synthetase family.</text>
</comment>
<dbReference type="InterPro" id="IPR014729">
    <property type="entry name" value="Rossmann-like_a/b/a_fold"/>
</dbReference>
<dbReference type="PRINTS" id="PR01038">
    <property type="entry name" value="TRNASYNTHARG"/>
</dbReference>
<feature type="domain" description="DALR anticodon binding" evidence="11">
    <location>
        <begin position="477"/>
        <end position="597"/>
    </location>
</feature>
<evidence type="ECO:0000256" key="9">
    <source>
        <dbReference type="HAMAP-Rule" id="MF_00123"/>
    </source>
</evidence>
<keyword evidence="4 9" id="KW-0547">Nucleotide-binding</keyword>
<dbReference type="SUPFAM" id="SSF52374">
    <property type="entry name" value="Nucleotidylyl transferase"/>
    <property type="match status" value="1"/>
</dbReference>
<dbReference type="Pfam" id="PF00750">
    <property type="entry name" value="tRNA-synt_1d"/>
    <property type="match status" value="1"/>
</dbReference>
<dbReference type="SMART" id="SM01016">
    <property type="entry name" value="Arg_tRNA_synt_N"/>
    <property type="match status" value="1"/>
</dbReference>
<dbReference type="GO" id="GO:0004814">
    <property type="term" value="F:arginine-tRNA ligase activity"/>
    <property type="evidence" value="ECO:0007669"/>
    <property type="project" value="UniProtKB-UniRule"/>
</dbReference>
<dbReference type="KEGG" id="add:HUW48_20925"/>
<keyword evidence="6 9" id="KW-0648">Protein biosynthesis</keyword>
<accession>A0A7L7LBZ6</accession>
<evidence type="ECO:0000256" key="5">
    <source>
        <dbReference type="ARBA" id="ARBA00022840"/>
    </source>
</evidence>
<evidence type="ECO:0000256" key="2">
    <source>
        <dbReference type="ARBA" id="ARBA00022490"/>
    </source>
</evidence>
<dbReference type="InterPro" id="IPR001412">
    <property type="entry name" value="aa-tRNA-synth_I_CS"/>
</dbReference>
<dbReference type="SMART" id="SM00836">
    <property type="entry name" value="DALR_1"/>
    <property type="match status" value="1"/>
</dbReference>
<dbReference type="AlphaFoldDB" id="A0A7L7LBZ6"/>
<keyword evidence="2 9" id="KW-0963">Cytoplasm</keyword>
<dbReference type="PANTHER" id="PTHR11956">
    <property type="entry name" value="ARGINYL-TRNA SYNTHETASE"/>
    <property type="match status" value="1"/>
</dbReference>
<keyword evidence="3 9" id="KW-0436">Ligase</keyword>
<evidence type="ECO:0000259" key="12">
    <source>
        <dbReference type="SMART" id="SM01016"/>
    </source>
</evidence>
<dbReference type="InterPro" id="IPR005148">
    <property type="entry name" value="Arg-tRNA-synth_N"/>
</dbReference>
<comment type="subunit">
    <text evidence="9">Monomer.</text>
</comment>
<dbReference type="Gene3D" id="3.40.50.620">
    <property type="entry name" value="HUPs"/>
    <property type="match status" value="1"/>
</dbReference>
<dbReference type="PANTHER" id="PTHR11956:SF5">
    <property type="entry name" value="ARGININE--TRNA LIGASE, CYTOPLASMIC"/>
    <property type="match status" value="1"/>
</dbReference>
<dbReference type="InterPro" id="IPR036695">
    <property type="entry name" value="Arg-tRNA-synth_N_sf"/>
</dbReference>
<evidence type="ECO:0000256" key="4">
    <source>
        <dbReference type="ARBA" id="ARBA00022741"/>
    </source>
</evidence>
<dbReference type="InterPro" id="IPR008909">
    <property type="entry name" value="DALR_anticod-bd"/>
</dbReference>
<dbReference type="Proteomes" id="UP000514509">
    <property type="component" value="Chromosome"/>
</dbReference>
<dbReference type="PROSITE" id="PS00178">
    <property type="entry name" value="AA_TRNA_LIGASE_I"/>
    <property type="match status" value="1"/>
</dbReference>
<evidence type="ECO:0000313" key="13">
    <source>
        <dbReference type="EMBL" id="QMU30341.1"/>
    </source>
</evidence>
<dbReference type="InterPro" id="IPR035684">
    <property type="entry name" value="ArgRS_core"/>
</dbReference>
<dbReference type="GO" id="GO:0005737">
    <property type="term" value="C:cytoplasm"/>
    <property type="evidence" value="ECO:0007669"/>
    <property type="project" value="UniProtKB-SubCell"/>
</dbReference>
<dbReference type="Pfam" id="PF05746">
    <property type="entry name" value="DALR_1"/>
    <property type="match status" value="1"/>
</dbReference>
<protein>
    <recommendedName>
        <fullName evidence="9">Arginine--tRNA ligase</fullName>
        <ecNumber evidence="9">6.1.1.19</ecNumber>
    </recommendedName>
    <alternativeName>
        <fullName evidence="9">Arginyl-tRNA synthetase</fullName>
        <shortName evidence="9">ArgRS</shortName>
    </alternativeName>
</protein>